<organism evidence="1 2">
    <name type="scientific">Helianthus annuus</name>
    <name type="common">Common sunflower</name>
    <dbReference type="NCBI Taxonomy" id="4232"/>
    <lineage>
        <taxon>Eukaryota</taxon>
        <taxon>Viridiplantae</taxon>
        <taxon>Streptophyta</taxon>
        <taxon>Embryophyta</taxon>
        <taxon>Tracheophyta</taxon>
        <taxon>Spermatophyta</taxon>
        <taxon>Magnoliopsida</taxon>
        <taxon>eudicotyledons</taxon>
        <taxon>Gunneridae</taxon>
        <taxon>Pentapetalae</taxon>
        <taxon>asterids</taxon>
        <taxon>campanulids</taxon>
        <taxon>Asterales</taxon>
        <taxon>Asteraceae</taxon>
        <taxon>Asteroideae</taxon>
        <taxon>Heliantheae alliance</taxon>
        <taxon>Heliantheae</taxon>
        <taxon>Helianthus</taxon>
    </lineage>
</organism>
<dbReference type="EMBL" id="CM007905">
    <property type="protein sequence ID" value="OTF91871.1"/>
    <property type="molecule type" value="Genomic_DNA"/>
</dbReference>
<dbReference type="InParanoid" id="A0A251S3Y7"/>
<sequence>MEKIPERRVDKPVAIRVEGRALKVMMGYFRMAIKHVQKNRTHFLKLPQYLNF</sequence>
<accession>A0A251S3Y7</accession>
<gene>
    <name evidence="1" type="ORF">HannXRQ_Chr16g0515671</name>
</gene>
<proteinExistence type="predicted"/>
<name>A0A251S3Y7_HELAN</name>
<dbReference type="AlphaFoldDB" id="A0A251S3Y7"/>
<evidence type="ECO:0000313" key="1">
    <source>
        <dbReference type="EMBL" id="OTF91871.1"/>
    </source>
</evidence>
<dbReference type="Proteomes" id="UP000215914">
    <property type="component" value="Chromosome 16"/>
</dbReference>
<reference evidence="2" key="1">
    <citation type="journal article" date="2017" name="Nature">
        <title>The sunflower genome provides insights into oil metabolism, flowering and Asterid evolution.</title>
        <authorList>
            <person name="Badouin H."/>
            <person name="Gouzy J."/>
            <person name="Grassa C.J."/>
            <person name="Murat F."/>
            <person name="Staton S.E."/>
            <person name="Cottret L."/>
            <person name="Lelandais-Briere C."/>
            <person name="Owens G.L."/>
            <person name="Carrere S."/>
            <person name="Mayjonade B."/>
            <person name="Legrand L."/>
            <person name="Gill N."/>
            <person name="Kane N.C."/>
            <person name="Bowers J.E."/>
            <person name="Hubner S."/>
            <person name="Bellec A."/>
            <person name="Berard A."/>
            <person name="Berges H."/>
            <person name="Blanchet N."/>
            <person name="Boniface M.C."/>
            <person name="Brunel D."/>
            <person name="Catrice O."/>
            <person name="Chaidir N."/>
            <person name="Claudel C."/>
            <person name="Donnadieu C."/>
            <person name="Faraut T."/>
            <person name="Fievet G."/>
            <person name="Helmstetter N."/>
            <person name="King M."/>
            <person name="Knapp S.J."/>
            <person name="Lai Z."/>
            <person name="Le Paslier M.C."/>
            <person name="Lippi Y."/>
            <person name="Lorenzon L."/>
            <person name="Mandel J.R."/>
            <person name="Marage G."/>
            <person name="Marchand G."/>
            <person name="Marquand E."/>
            <person name="Bret-Mestries E."/>
            <person name="Morien E."/>
            <person name="Nambeesan S."/>
            <person name="Nguyen T."/>
            <person name="Pegot-Espagnet P."/>
            <person name="Pouilly N."/>
            <person name="Raftis F."/>
            <person name="Sallet E."/>
            <person name="Schiex T."/>
            <person name="Thomas J."/>
            <person name="Vandecasteele C."/>
            <person name="Vares D."/>
            <person name="Vear F."/>
            <person name="Vautrin S."/>
            <person name="Crespi M."/>
            <person name="Mangin B."/>
            <person name="Burke J.M."/>
            <person name="Salse J."/>
            <person name="Munos S."/>
            <person name="Vincourt P."/>
            <person name="Rieseberg L.H."/>
            <person name="Langlade N.B."/>
        </authorList>
    </citation>
    <scope>NUCLEOTIDE SEQUENCE [LARGE SCALE GENOMIC DNA]</scope>
    <source>
        <strain evidence="2">cv. SF193</strain>
    </source>
</reference>
<protein>
    <submittedName>
        <fullName evidence="1">Uncharacterized protein</fullName>
    </submittedName>
</protein>
<keyword evidence="2" id="KW-1185">Reference proteome</keyword>
<evidence type="ECO:0000313" key="2">
    <source>
        <dbReference type="Proteomes" id="UP000215914"/>
    </source>
</evidence>